<feature type="compositionally biased region" description="Basic and acidic residues" evidence="1">
    <location>
        <begin position="341"/>
        <end position="353"/>
    </location>
</feature>
<feature type="compositionally biased region" description="Polar residues" evidence="1">
    <location>
        <begin position="156"/>
        <end position="169"/>
    </location>
</feature>
<dbReference type="InterPro" id="IPR039421">
    <property type="entry name" value="Type_1_exporter"/>
</dbReference>
<dbReference type="InterPro" id="IPR003439">
    <property type="entry name" value="ABC_transporter-like_ATP-bd"/>
</dbReference>
<sequence>MRRSHIARRQRGRPVVSSLLCPLLVLSYSHVALVAASTTGGSGIIPPPPPPPPPPSLSGGKFSHSILPGERPDGTVLEKGGTDVNALPRKLQNGEQKISLDDSDQQQGMVLPVYERKDAPLLEEDNLKTKWGDRPGANHSPRKGWDSHDHPKLTDTNKQTQQPEQTQSHPAEETWGYEQPSSQYYPDQYNQRQGQWPQTPNRYTSSSSQAYYPQYQGYHQQLPQQQRQRYEQARPTAQSQQLMRYNRPQSSTPISKTSASRLFSMAVRKIQTGLDTVTESLDTDKVVSSVSSITSRLGHIGDAVSSGMGLAGSRTGHSGAPPRPAGTGAGTGQRYVPRPSISHDPRRGVKPKEQYAPPMSELYSFDKETDVPESQDGSGMPSDVPGGVAQWKGSDKKSADEEDEEFGESLGHHTDSDIDDDDEMNTATSRGPDIFKMQTPSAPTSPKMGEGSIRKSSDLRRPQPISQFPPPRKTDKNRLDQTWPNGGSMTSSSATRQQQYRDYDDDYESSSIGSKVKSVIGSVPVPNIPKLFKGLRSSTDLYDDGAWSDDESRSKSKAGGVGGLFSGRKAPSTNAYSVPSSGSSLQGRSASSRPLGTANVPRPVMSLLEKRGNLLSAAGARRCASIGRTQASLDAAQLALVAFAMREAIPVFHKAVSTSGGVDNLTAMLSTILTGVDGWVPYALCAAVLISVSHAAWIVPSLKALSSEVASESESEASYTQLYLRLISSIPMKTSFPATVVRKAARADALNAASTARLHFFITLAVSFVLLSTVAVLQPAGAAITSAIVQSIKLNALKERPIVWSAVLEEIKSIGLDLGHGLRTLFYTELNEVKQQPLRVVVVVSLLASLLFVSYLPSLERSRKSNPVGFDEEEDEEEDSITSLWSNIGSCSATRLGLLSSLRGVEGALEQYSKLRPDRAAAAGMTLSRGQTNLSRRKRKQQRSPFLLRSVTPLLRELAYSLSSLVVLVVPLVVYTYVWSKTQTDDEDVILSLKSIPMEGWASLLDMAALLLMTNIQVGRAAHYAIGAANARLGTSLTTFFQTLSNTVSELQKLAAASSNSDFQAMLTASPTEGIVVTDFWAAHSTRQAWAVRGANVQCKNGEVVVVIGSDGAGKSRLLTSISEHIFAPPKSARTTTFVRGSVNVAGVNLSKWDRGQLQRRVGVLLNDVRTVSDYASLVTGCTLEEILEPIPLVGGSPGRQIGAKEKHAMALAIKITGLGSKLSSRLPSKLATVVSANEDELKPSPLRPPSYPLSPSDWSRVLLTKVLAQLIAGNDNQQASPNSITKCLIGSILLLDDATSQMSEVDEATCITALRNTGAAVILTSNRWTTGRFADRIIVIENGVIVESGTHSDLINLGPERSLYAMQWNAMSSV</sequence>
<dbReference type="PANTHER" id="PTHR43394">
    <property type="entry name" value="ATP-DEPENDENT PERMEASE MDL1, MITOCHONDRIAL"/>
    <property type="match status" value="1"/>
</dbReference>
<comment type="caution">
    <text evidence="4">The sequence shown here is derived from an EMBL/GenBank/DDBJ whole genome shotgun (WGS) entry which is preliminary data.</text>
</comment>
<organism evidence="4 5">
    <name type="scientific">Cyclotella cryptica</name>
    <dbReference type="NCBI Taxonomy" id="29204"/>
    <lineage>
        <taxon>Eukaryota</taxon>
        <taxon>Sar</taxon>
        <taxon>Stramenopiles</taxon>
        <taxon>Ochrophyta</taxon>
        <taxon>Bacillariophyta</taxon>
        <taxon>Coscinodiscophyceae</taxon>
        <taxon>Thalassiosirophycidae</taxon>
        <taxon>Stephanodiscales</taxon>
        <taxon>Stephanodiscaceae</taxon>
        <taxon>Cyclotella</taxon>
    </lineage>
</organism>
<gene>
    <name evidence="4" type="ORF">HJC23_006890</name>
</gene>
<feature type="compositionally biased region" description="Basic and acidic residues" evidence="1">
    <location>
        <begin position="143"/>
        <end position="155"/>
    </location>
</feature>
<evidence type="ECO:0000259" key="3">
    <source>
        <dbReference type="PROSITE" id="PS50893"/>
    </source>
</evidence>
<dbReference type="Proteomes" id="UP001516023">
    <property type="component" value="Unassembled WGS sequence"/>
</dbReference>
<dbReference type="SUPFAM" id="SSF52540">
    <property type="entry name" value="P-loop containing nucleoside triphosphate hydrolases"/>
    <property type="match status" value="1"/>
</dbReference>
<feature type="compositionally biased region" description="Basic and acidic residues" evidence="1">
    <location>
        <begin position="452"/>
        <end position="461"/>
    </location>
</feature>
<dbReference type="InterPro" id="IPR027417">
    <property type="entry name" value="P-loop_NTPase"/>
</dbReference>
<dbReference type="EMBL" id="JABMIG020000051">
    <property type="protein sequence ID" value="KAL3797852.1"/>
    <property type="molecule type" value="Genomic_DNA"/>
</dbReference>
<feature type="region of interest" description="Disordered" evidence="1">
    <location>
        <begin position="42"/>
        <end position="110"/>
    </location>
</feature>
<accession>A0ABD3QCM1</accession>
<feature type="region of interest" description="Disordered" evidence="1">
    <location>
        <begin position="545"/>
        <end position="598"/>
    </location>
</feature>
<proteinExistence type="predicted"/>
<evidence type="ECO:0000256" key="1">
    <source>
        <dbReference type="SAM" id="MobiDB-lite"/>
    </source>
</evidence>
<dbReference type="PROSITE" id="PS50893">
    <property type="entry name" value="ABC_TRANSPORTER_2"/>
    <property type="match status" value="1"/>
</dbReference>
<feature type="compositionally biased region" description="Pro residues" evidence="1">
    <location>
        <begin position="45"/>
        <end position="56"/>
    </location>
</feature>
<feature type="compositionally biased region" description="Polar residues" evidence="1">
    <location>
        <begin position="179"/>
        <end position="202"/>
    </location>
</feature>
<keyword evidence="5" id="KW-1185">Reference proteome</keyword>
<protein>
    <recommendedName>
        <fullName evidence="3">ABC transporter domain-containing protein</fullName>
    </recommendedName>
</protein>
<feature type="region of interest" description="Disordered" evidence="1">
    <location>
        <begin position="220"/>
        <end position="257"/>
    </location>
</feature>
<feature type="chain" id="PRO_5044799883" description="ABC transporter domain-containing protein" evidence="2">
    <location>
        <begin position="37"/>
        <end position="1375"/>
    </location>
</feature>
<dbReference type="Gene3D" id="3.40.50.300">
    <property type="entry name" value="P-loop containing nucleotide triphosphate hydrolases"/>
    <property type="match status" value="1"/>
</dbReference>
<evidence type="ECO:0000313" key="5">
    <source>
        <dbReference type="Proteomes" id="UP001516023"/>
    </source>
</evidence>
<feature type="region of interest" description="Disordered" evidence="1">
    <location>
        <begin position="308"/>
        <end position="514"/>
    </location>
</feature>
<feature type="domain" description="ABC transporter" evidence="3">
    <location>
        <begin position="1075"/>
        <end position="1368"/>
    </location>
</feature>
<feature type="compositionally biased region" description="Low complexity" evidence="1">
    <location>
        <begin position="577"/>
        <end position="594"/>
    </location>
</feature>
<feature type="region of interest" description="Disordered" evidence="1">
    <location>
        <begin position="125"/>
        <end position="207"/>
    </location>
</feature>
<feature type="signal peptide" evidence="2">
    <location>
        <begin position="1"/>
        <end position="36"/>
    </location>
</feature>
<reference evidence="4 5" key="1">
    <citation type="journal article" date="2020" name="G3 (Bethesda)">
        <title>Improved Reference Genome for Cyclotella cryptica CCMP332, a Model for Cell Wall Morphogenesis, Salinity Adaptation, and Lipid Production in Diatoms (Bacillariophyta).</title>
        <authorList>
            <person name="Roberts W.R."/>
            <person name="Downey K.M."/>
            <person name="Ruck E.C."/>
            <person name="Traller J.C."/>
            <person name="Alverson A.J."/>
        </authorList>
    </citation>
    <scope>NUCLEOTIDE SEQUENCE [LARGE SCALE GENOMIC DNA]</scope>
    <source>
        <strain evidence="4 5">CCMP332</strain>
    </source>
</reference>
<dbReference type="Pfam" id="PF00005">
    <property type="entry name" value="ABC_tran"/>
    <property type="match status" value="1"/>
</dbReference>
<feature type="compositionally biased region" description="Polar residues" evidence="1">
    <location>
        <begin position="236"/>
        <end position="257"/>
    </location>
</feature>
<feature type="compositionally biased region" description="Polar residues" evidence="1">
    <location>
        <begin position="480"/>
        <end position="495"/>
    </location>
</feature>
<evidence type="ECO:0000313" key="4">
    <source>
        <dbReference type="EMBL" id="KAL3797852.1"/>
    </source>
</evidence>
<name>A0ABD3QCM1_9STRA</name>
<keyword evidence="2" id="KW-0732">Signal</keyword>
<evidence type="ECO:0000256" key="2">
    <source>
        <dbReference type="SAM" id="SignalP"/>
    </source>
</evidence>
<dbReference type="PANTHER" id="PTHR43394:SF1">
    <property type="entry name" value="ATP-BINDING CASSETTE SUB-FAMILY B MEMBER 10, MITOCHONDRIAL"/>
    <property type="match status" value="1"/>
</dbReference>